<evidence type="ECO:0000256" key="2">
    <source>
        <dbReference type="SAM" id="MobiDB-lite"/>
    </source>
</evidence>
<dbReference type="AlphaFoldDB" id="A0A9X0CJW6"/>
<feature type="region of interest" description="Disordered" evidence="2">
    <location>
        <begin position="1"/>
        <end position="23"/>
    </location>
</feature>
<evidence type="ECO:0000313" key="3">
    <source>
        <dbReference type="EMBL" id="KAJ7351845.1"/>
    </source>
</evidence>
<reference evidence="3" key="1">
    <citation type="submission" date="2023-01" db="EMBL/GenBank/DDBJ databases">
        <title>Genome assembly of the deep-sea coral Lophelia pertusa.</title>
        <authorList>
            <person name="Herrera S."/>
            <person name="Cordes E."/>
        </authorList>
    </citation>
    <scope>NUCLEOTIDE SEQUENCE</scope>
    <source>
        <strain evidence="3">USNM1676648</strain>
        <tissue evidence="3">Polyp</tissue>
    </source>
</reference>
<keyword evidence="4" id="KW-1185">Reference proteome</keyword>
<accession>A0A9X0CJW6</accession>
<name>A0A9X0CJW6_9CNID</name>
<evidence type="ECO:0000313" key="4">
    <source>
        <dbReference type="Proteomes" id="UP001163046"/>
    </source>
</evidence>
<feature type="coiled-coil region" evidence="1">
    <location>
        <begin position="48"/>
        <end position="104"/>
    </location>
</feature>
<comment type="caution">
    <text evidence="3">The sequence shown here is derived from an EMBL/GenBank/DDBJ whole genome shotgun (WGS) entry which is preliminary data.</text>
</comment>
<gene>
    <name evidence="3" type="ORF">OS493_035328</name>
</gene>
<dbReference type="Proteomes" id="UP001163046">
    <property type="component" value="Unassembled WGS sequence"/>
</dbReference>
<sequence>MAARNRKKRQQNNVEATDLGGAPKDLLAAIRKLEAQLAQEKFFHDKSRTEQQHEIKTLNGKVKNLERQKKVLLQKLEQNPSDQQQDMQSELNDTNNKLKEVNQKLAVSLSTTRDKLLRSNKGIKRANEKNTQQFPGPNKGKNLKIKKLEVSGNLNPSFEQFWTEMINFKFETVFSSTITFLRSF</sequence>
<protein>
    <submittedName>
        <fullName evidence="3">Uncharacterized protein</fullName>
    </submittedName>
</protein>
<dbReference type="OrthoDB" id="5954398at2759"/>
<evidence type="ECO:0000256" key="1">
    <source>
        <dbReference type="SAM" id="Coils"/>
    </source>
</evidence>
<dbReference type="EMBL" id="MU827354">
    <property type="protein sequence ID" value="KAJ7351845.1"/>
    <property type="molecule type" value="Genomic_DNA"/>
</dbReference>
<feature type="compositionally biased region" description="Basic residues" evidence="2">
    <location>
        <begin position="1"/>
        <end position="10"/>
    </location>
</feature>
<organism evidence="3 4">
    <name type="scientific">Desmophyllum pertusum</name>
    <dbReference type="NCBI Taxonomy" id="174260"/>
    <lineage>
        <taxon>Eukaryota</taxon>
        <taxon>Metazoa</taxon>
        <taxon>Cnidaria</taxon>
        <taxon>Anthozoa</taxon>
        <taxon>Hexacorallia</taxon>
        <taxon>Scleractinia</taxon>
        <taxon>Caryophylliina</taxon>
        <taxon>Caryophylliidae</taxon>
        <taxon>Desmophyllum</taxon>
    </lineage>
</organism>
<keyword evidence="1" id="KW-0175">Coiled coil</keyword>
<proteinExistence type="predicted"/>